<dbReference type="InterPro" id="IPR011251">
    <property type="entry name" value="Luciferase-like_dom"/>
</dbReference>
<keyword evidence="1 3" id="KW-0560">Oxidoreductase</keyword>
<dbReference type="Proteomes" id="UP001160130">
    <property type="component" value="Unassembled WGS sequence"/>
</dbReference>
<keyword evidence="4" id="KW-1185">Reference proteome</keyword>
<proteinExistence type="predicted"/>
<dbReference type="Pfam" id="PF00296">
    <property type="entry name" value="Bac_luciferase"/>
    <property type="match status" value="1"/>
</dbReference>
<dbReference type="SUPFAM" id="SSF51679">
    <property type="entry name" value="Bacterial luciferase-like"/>
    <property type="match status" value="1"/>
</dbReference>
<evidence type="ECO:0000313" key="4">
    <source>
        <dbReference type="Proteomes" id="UP001160130"/>
    </source>
</evidence>
<dbReference type="EC" id="1.5.98.2" evidence="3"/>
<evidence type="ECO:0000259" key="2">
    <source>
        <dbReference type="Pfam" id="PF00296"/>
    </source>
</evidence>
<evidence type="ECO:0000313" key="3">
    <source>
        <dbReference type="EMBL" id="MDH6194676.1"/>
    </source>
</evidence>
<protein>
    <submittedName>
        <fullName evidence="3">5,10-methylenetetrahydromethanopterin reductase</fullName>
        <ecNumber evidence="3">1.5.98.2</ecNumber>
    </submittedName>
</protein>
<feature type="domain" description="Luciferase-like" evidence="2">
    <location>
        <begin position="19"/>
        <end position="297"/>
    </location>
</feature>
<dbReference type="GO" id="GO:0018537">
    <property type="term" value="F:coenzyme F420-dependent N5,N10-methenyltetrahydromethanopterin reductase activity"/>
    <property type="evidence" value="ECO:0007669"/>
    <property type="project" value="UniProtKB-EC"/>
</dbReference>
<reference evidence="3 4" key="1">
    <citation type="submission" date="2023-04" db="EMBL/GenBank/DDBJ databases">
        <title>Forest soil microbial communities from Buena Vista Peninsula, Colon Province, Panama.</title>
        <authorList>
            <person name="Bouskill N."/>
        </authorList>
    </citation>
    <scope>NUCLEOTIDE SEQUENCE [LARGE SCALE GENOMIC DNA]</scope>
    <source>
        <strain evidence="3 4">AC80</strain>
    </source>
</reference>
<dbReference type="InterPro" id="IPR036661">
    <property type="entry name" value="Luciferase-like_sf"/>
</dbReference>
<dbReference type="PANTHER" id="PTHR43244">
    <property type="match status" value="1"/>
</dbReference>
<dbReference type="PANTHER" id="PTHR43244:SF1">
    <property type="entry name" value="5,10-METHYLENETETRAHYDROMETHANOPTERIN REDUCTASE"/>
    <property type="match status" value="1"/>
</dbReference>
<gene>
    <name evidence="3" type="ORF">M2272_001305</name>
</gene>
<name>A0ABT6KVG0_9MYCO</name>
<accession>A0ABT6KVG0</accession>
<organism evidence="3 4">
    <name type="scientific">Mycolicibacterium frederiksbergense</name>
    <dbReference type="NCBI Taxonomy" id="117567"/>
    <lineage>
        <taxon>Bacteria</taxon>
        <taxon>Bacillati</taxon>
        <taxon>Actinomycetota</taxon>
        <taxon>Actinomycetes</taxon>
        <taxon>Mycobacteriales</taxon>
        <taxon>Mycobacteriaceae</taxon>
        <taxon>Mycolicibacterium</taxon>
    </lineage>
</organism>
<dbReference type="Gene3D" id="3.20.20.30">
    <property type="entry name" value="Luciferase-like domain"/>
    <property type="match status" value="1"/>
</dbReference>
<dbReference type="EMBL" id="JARXVE010000002">
    <property type="protein sequence ID" value="MDH6194676.1"/>
    <property type="molecule type" value="Genomic_DNA"/>
</dbReference>
<sequence>MPDHEIGIGLAGSLLPQTYRDIARRAEDAGFDAITVFGDLMFSPPALVLHTMAEVTRSIRLGVAAYTPWTQHPVEIAGQIAYLDLMSSGRAFYGVVRGAWMDQLALDQSNALVAIEDTVAIVNALLAGNGSGHVGKVYSMSSNTRLHFEPHRPRVPLLIGSWSPRLAQIAGRLADELQAGGCANPAMVKVLADMAGITGGRPGICLNAVAVVDEDRKAAQAAARTAVAPYFDVVAGLDPTVTVDPELQERVHRYCAAGDFTQAGRLIPDDLLGLFAFSGTPADVAEHAASILDAGAQRVEFDTPFGLTPESGIALLCDEVIGRIRALL</sequence>
<comment type="caution">
    <text evidence="3">The sequence shown here is derived from an EMBL/GenBank/DDBJ whole genome shotgun (WGS) entry which is preliminary data.</text>
</comment>
<dbReference type="RefSeq" id="WP_280831344.1">
    <property type="nucleotide sequence ID" value="NZ_JARXVE010000002.1"/>
</dbReference>
<dbReference type="InterPro" id="IPR050564">
    <property type="entry name" value="F420-G6PD/mer"/>
</dbReference>
<evidence type="ECO:0000256" key="1">
    <source>
        <dbReference type="ARBA" id="ARBA00023002"/>
    </source>
</evidence>